<evidence type="ECO:0000256" key="4">
    <source>
        <dbReference type="ARBA" id="ARBA00022723"/>
    </source>
</evidence>
<dbReference type="GO" id="GO:0004335">
    <property type="term" value="F:galactokinase activity"/>
    <property type="evidence" value="ECO:0007669"/>
    <property type="project" value="UniProtKB-UniRule"/>
</dbReference>
<dbReference type="PRINTS" id="PR00959">
    <property type="entry name" value="MEVGALKINASE"/>
</dbReference>
<dbReference type="OrthoDB" id="250531at2"/>
<dbReference type="NCBIfam" id="TIGR00131">
    <property type="entry name" value="gal_kin"/>
    <property type="match status" value="1"/>
</dbReference>
<evidence type="ECO:0000259" key="12">
    <source>
        <dbReference type="Pfam" id="PF00288"/>
    </source>
</evidence>
<dbReference type="InterPro" id="IPR019741">
    <property type="entry name" value="Galactokinase_CS"/>
</dbReference>
<dbReference type="SUPFAM" id="SSF55060">
    <property type="entry name" value="GHMP Kinase, C-terminal domain"/>
    <property type="match status" value="1"/>
</dbReference>
<reference evidence="15 16" key="1">
    <citation type="submission" date="2019-02" db="EMBL/GenBank/DDBJ databases">
        <title>Polymorphobacter sp. isolated from the lake at the Tibet of China.</title>
        <authorList>
            <person name="Li A."/>
        </authorList>
    </citation>
    <scope>NUCLEOTIDE SEQUENCE [LARGE SCALE GENOMIC DNA]</scope>
    <source>
        <strain evidence="15 16">DJ1R-1</strain>
    </source>
</reference>
<dbReference type="GO" id="GO:0046872">
    <property type="term" value="F:metal ion binding"/>
    <property type="evidence" value="ECO:0007669"/>
    <property type="project" value="UniProtKB-KW"/>
</dbReference>
<dbReference type="EC" id="2.7.1.6" evidence="11"/>
<gene>
    <name evidence="15" type="primary">galK</name>
    <name evidence="15" type="ORF">EUV02_02785</name>
</gene>
<comment type="similarity">
    <text evidence="1">Belongs to the GHMP kinase family. GalK subfamily.</text>
</comment>
<organism evidence="15 16">
    <name type="scientific">Glacieibacterium arshaanense</name>
    <dbReference type="NCBI Taxonomy" id="2511025"/>
    <lineage>
        <taxon>Bacteria</taxon>
        <taxon>Pseudomonadati</taxon>
        <taxon>Pseudomonadota</taxon>
        <taxon>Alphaproteobacteria</taxon>
        <taxon>Sphingomonadales</taxon>
        <taxon>Sphingosinicellaceae</taxon>
        <taxon>Glacieibacterium</taxon>
    </lineage>
</organism>
<dbReference type="Pfam" id="PF10509">
    <property type="entry name" value="GalKase_gal_bdg"/>
    <property type="match status" value="1"/>
</dbReference>
<dbReference type="AlphaFoldDB" id="A0A4Y9EQU1"/>
<keyword evidence="8" id="KW-0460">Magnesium</keyword>
<dbReference type="Gene3D" id="3.30.70.890">
    <property type="entry name" value="GHMP kinase, C-terminal domain"/>
    <property type="match status" value="1"/>
</dbReference>
<comment type="caution">
    <text evidence="15">The sequence shown here is derived from an EMBL/GenBank/DDBJ whole genome shotgun (WGS) entry which is preliminary data.</text>
</comment>
<dbReference type="PIRSF" id="PIRSF000530">
    <property type="entry name" value="Galactokinase"/>
    <property type="match status" value="1"/>
</dbReference>
<dbReference type="RefSeq" id="WP_135244688.1">
    <property type="nucleotide sequence ID" value="NZ_SIHO01000001.1"/>
</dbReference>
<keyword evidence="4" id="KW-0479">Metal-binding</keyword>
<feature type="domain" description="GHMP kinase C-terminal" evidence="13">
    <location>
        <begin position="271"/>
        <end position="352"/>
    </location>
</feature>
<evidence type="ECO:0000256" key="8">
    <source>
        <dbReference type="ARBA" id="ARBA00022842"/>
    </source>
</evidence>
<dbReference type="PANTHER" id="PTHR10457">
    <property type="entry name" value="MEVALONATE KINASE/GALACTOKINASE"/>
    <property type="match status" value="1"/>
</dbReference>
<dbReference type="Pfam" id="PF00288">
    <property type="entry name" value="GHMP_kinases_N"/>
    <property type="match status" value="1"/>
</dbReference>
<evidence type="ECO:0000256" key="6">
    <source>
        <dbReference type="ARBA" id="ARBA00022777"/>
    </source>
</evidence>
<accession>A0A4Y9EQU1</accession>
<feature type="domain" description="Galactokinase N-terminal" evidence="14">
    <location>
        <begin position="9"/>
        <end position="55"/>
    </location>
</feature>
<evidence type="ECO:0000256" key="3">
    <source>
        <dbReference type="ARBA" id="ARBA00022679"/>
    </source>
</evidence>
<dbReference type="Gene3D" id="3.30.230.10">
    <property type="match status" value="1"/>
</dbReference>
<sequence length="375" mass="38473">MNDADLSARFTERFGATPRLFRAPGRINIIGEHVDYCDGLVLPAAIDRWCSVAAAANGSDMLRVTAIDVDAEVTLDLGALTPRKDWSDYVAGVAQVLRRDGIAVPGADLMVTSDVPIGAGVSSSAALEVAVLLALLALAGVRDVPRVQMARWAQAAENDFVGMPCGIMDQFASVHGLAGHALRLDCRTLDFTPVALPDKAAFVLVDSMQRHALVDGGYAERRADCEAAAAALGASLRDVTLAQLAGAVLPERPAKRARHVVSEIARVNAAVAALAAGDLRTLGALLDASHASLSVDMAVSTLALDTLAACARAVPSVYGARMMGGGFGGSVLALVDAKQASSAQNAIVAAYAAATGVKANAMLVRAGDGAGEVLP</sequence>
<keyword evidence="5" id="KW-0547">Nucleotide-binding</keyword>
<dbReference type="InterPro" id="IPR006204">
    <property type="entry name" value="GHMP_kinase_N_dom"/>
</dbReference>
<dbReference type="InterPro" id="IPR020568">
    <property type="entry name" value="Ribosomal_Su5_D2-typ_SF"/>
</dbReference>
<keyword evidence="7" id="KW-0067">ATP-binding</keyword>
<evidence type="ECO:0000259" key="13">
    <source>
        <dbReference type="Pfam" id="PF08544"/>
    </source>
</evidence>
<dbReference type="SUPFAM" id="SSF54211">
    <property type="entry name" value="Ribosomal protein S5 domain 2-like"/>
    <property type="match status" value="1"/>
</dbReference>
<dbReference type="EMBL" id="SIHO01000001">
    <property type="protein sequence ID" value="TFU05964.1"/>
    <property type="molecule type" value="Genomic_DNA"/>
</dbReference>
<evidence type="ECO:0000256" key="2">
    <source>
        <dbReference type="ARBA" id="ARBA00022490"/>
    </source>
</evidence>
<dbReference type="Proteomes" id="UP000297737">
    <property type="component" value="Unassembled WGS sequence"/>
</dbReference>
<dbReference type="PRINTS" id="PR00473">
    <property type="entry name" value="GALCTOKINASE"/>
</dbReference>
<keyword evidence="2" id="KW-0963">Cytoplasm</keyword>
<proteinExistence type="inferred from homology"/>
<dbReference type="InterPro" id="IPR006206">
    <property type="entry name" value="Mevalonate/galactokinase"/>
</dbReference>
<dbReference type="InterPro" id="IPR036554">
    <property type="entry name" value="GHMP_kinase_C_sf"/>
</dbReference>
<keyword evidence="9" id="KW-0299">Galactose metabolism</keyword>
<evidence type="ECO:0000256" key="5">
    <source>
        <dbReference type="ARBA" id="ARBA00022741"/>
    </source>
</evidence>
<protein>
    <recommendedName>
        <fullName evidence="11">Galactokinase</fullName>
        <ecNumber evidence="11">2.7.1.6</ecNumber>
    </recommendedName>
</protein>
<dbReference type="Pfam" id="PF08544">
    <property type="entry name" value="GHMP_kinases_C"/>
    <property type="match status" value="1"/>
</dbReference>
<evidence type="ECO:0000256" key="1">
    <source>
        <dbReference type="ARBA" id="ARBA00006566"/>
    </source>
</evidence>
<evidence type="ECO:0000256" key="10">
    <source>
        <dbReference type="ARBA" id="ARBA00023277"/>
    </source>
</evidence>
<feature type="domain" description="GHMP kinase N-terminal" evidence="12">
    <location>
        <begin position="89"/>
        <end position="176"/>
    </location>
</feature>
<dbReference type="InterPro" id="IPR019539">
    <property type="entry name" value="GalKase_N"/>
</dbReference>
<evidence type="ECO:0000256" key="9">
    <source>
        <dbReference type="ARBA" id="ARBA00023144"/>
    </source>
</evidence>
<keyword evidence="16" id="KW-1185">Reference proteome</keyword>
<evidence type="ECO:0000313" key="16">
    <source>
        <dbReference type="Proteomes" id="UP000297737"/>
    </source>
</evidence>
<evidence type="ECO:0000259" key="14">
    <source>
        <dbReference type="Pfam" id="PF10509"/>
    </source>
</evidence>
<keyword evidence="6 15" id="KW-0418">Kinase</keyword>
<dbReference type="InterPro" id="IPR000705">
    <property type="entry name" value="Galactokinase"/>
</dbReference>
<dbReference type="FunFam" id="3.30.70.890:FF:000001">
    <property type="entry name" value="Galactokinase"/>
    <property type="match status" value="1"/>
</dbReference>
<name>A0A4Y9EQU1_9SPHN</name>
<dbReference type="GO" id="GO:0005524">
    <property type="term" value="F:ATP binding"/>
    <property type="evidence" value="ECO:0007669"/>
    <property type="project" value="UniProtKB-UniRule"/>
</dbReference>
<evidence type="ECO:0000256" key="11">
    <source>
        <dbReference type="NCBIfam" id="TIGR00131"/>
    </source>
</evidence>
<dbReference type="PROSITE" id="PS00106">
    <property type="entry name" value="GALACTOKINASE"/>
    <property type="match status" value="1"/>
</dbReference>
<evidence type="ECO:0000256" key="7">
    <source>
        <dbReference type="ARBA" id="ARBA00022840"/>
    </source>
</evidence>
<dbReference type="GO" id="GO:0005829">
    <property type="term" value="C:cytosol"/>
    <property type="evidence" value="ECO:0007669"/>
    <property type="project" value="TreeGrafter"/>
</dbReference>
<keyword evidence="3 15" id="KW-0808">Transferase</keyword>
<dbReference type="FunFam" id="3.30.230.10:FF:000017">
    <property type="entry name" value="Galactokinase"/>
    <property type="match status" value="1"/>
</dbReference>
<dbReference type="PANTHER" id="PTHR10457:SF7">
    <property type="entry name" value="GALACTOKINASE-RELATED"/>
    <property type="match status" value="1"/>
</dbReference>
<keyword evidence="10" id="KW-0119">Carbohydrate metabolism</keyword>
<dbReference type="GO" id="GO:0006012">
    <property type="term" value="P:galactose metabolic process"/>
    <property type="evidence" value="ECO:0007669"/>
    <property type="project" value="UniProtKB-UniRule"/>
</dbReference>
<evidence type="ECO:0000313" key="15">
    <source>
        <dbReference type="EMBL" id="TFU05964.1"/>
    </source>
</evidence>
<dbReference type="InterPro" id="IPR014721">
    <property type="entry name" value="Ribsml_uS5_D2-typ_fold_subgr"/>
</dbReference>
<dbReference type="InterPro" id="IPR013750">
    <property type="entry name" value="GHMP_kinase_C_dom"/>
</dbReference>